<evidence type="ECO:0000313" key="2">
    <source>
        <dbReference type="EMBL" id="GIO30287.1"/>
    </source>
</evidence>
<dbReference type="Proteomes" id="UP000679779">
    <property type="component" value="Unassembled WGS sequence"/>
</dbReference>
<dbReference type="RefSeq" id="WP_160040234.1">
    <property type="nucleotide sequence ID" value="NZ_BORQ01000001.1"/>
</dbReference>
<dbReference type="AlphaFoldDB" id="A0A919XCS4"/>
<accession>A0A919XCS4</accession>
<proteinExistence type="predicted"/>
<evidence type="ECO:0008006" key="4">
    <source>
        <dbReference type="Google" id="ProtNLM"/>
    </source>
</evidence>
<keyword evidence="1" id="KW-0472">Membrane</keyword>
<organism evidence="2 3">
    <name type="scientific">Paenibacillus albilobatus</name>
    <dbReference type="NCBI Taxonomy" id="2716884"/>
    <lineage>
        <taxon>Bacteria</taxon>
        <taxon>Bacillati</taxon>
        <taxon>Bacillota</taxon>
        <taxon>Bacilli</taxon>
        <taxon>Bacillales</taxon>
        <taxon>Paenibacillaceae</taxon>
        <taxon>Paenibacillus</taxon>
    </lineage>
</organism>
<protein>
    <recommendedName>
        <fullName evidence="4">DUF1232 domain-containing protein</fullName>
    </recommendedName>
</protein>
<keyword evidence="1" id="KW-0812">Transmembrane</keyword>
<keyword evidence="1" id="KW-1133">Transmembrane helix</keyword>
<comment type="caution">
    <text evidence="2">The sequence shown here is derived from an EMBL/GenBank/DDBJ whole genome shotgun (WGS) entry which is preliminary data.</text>
</comment>
<evidence type="ECO:0000256" key="1">
    <source>
        <dbReference type="SAM" id="Phobius"/>
    </source>
</evidence>
<evidence type="ECO:0000313" key="3">
    <source>
        <dbReference type="Proteomes" id="UP000679779"/>
    </source>
</evidence>
<keyword evidence="3" id="KW-1185">Reference proteome</keyword>
<reference evidence="2" key="1">
    <citation type="submission" date="2021-03" db="EMBL/GenBank/DDBJ databases">
        <title>Antimicrobial resistance genes in bacteria isolated from Japanese honey, and their potential for conferring macrolide and lincosamide resistance in the American foulbrood pathogen Paenibacillus larvae.</title>
        <authorList>
            <person name="Okamoto M."/>
            <person name="Kumagai M."/>
            <person name="Kanamori H."/>
            <person name="Takamatsu D."/>
        </authorList>
    </citation>
    <scope>NUCLEOTIDE SEQUENCE</scope>
    <source>
        <strain evidence="2">J2TS6</strain>
    </source>
</reference>
<gene>
    <name evidence="2" type="ORF">J2TS6_14280</name>
</gene>
<name>A0A919XCS4_9BACL</name>
<sequence>MKWRKLMSLRRLSHMPGQCWMYLSSPQVSLVDKLLFVVPVVLYWVLPDVMPFVPIDDIGVTLIVMGWYVTRMERKYPSIKMPPSGGKR</sequence>
<dbReference type="EMBL" id="BORQ01000001">
    <property type="protein sequence ID" value="GIO30287.1"/>
    <property type="molecule type" value="Genomic_DNA"/>
</dbReference>
<feature type="transmembrane region" description="Helical" evidence="1">
    <location>
        <begin position="20"/>
        <end position="46"/>
    </location>
</feature>
<feature type="transmembrane region" description="Helical" evidence="1">
    <location>
        <begin position="52"/>
        <end position="70"/>
    </location>
</feature>